<dbReference type="AlphaFoldDB" id="A0A9P0TRH0"/>
<name>A0A9P0TRH0_PIEBR</name>
<evidence type="ECO:0000313" key="2">
    <source>
        <dbReference type="EMBL" id="CAH4036703.1"/>
    </source>
</evidence>
<protein>
    <submittedName>
        <fullName evidence="2">Uncharacterized protein</fullName>
    </submittedName>
</protein>
<reference evidence="2" key="1">
    <citation type="submission" date="2022-05" db="EMBL/GenBank/DDBJ databases">
        <authorList>
            <person name="Okamura Y."/>
        </authorList>
    </citation>
    <scope>NUCLEOTIDE SEQUENCE</scope>
</reference>
<accession>A0A9P0TRH0</accession>
<feature type="compositionally biased region" description="Polar residues" evidence="1">
    <location>
        <begin position="40"/>
        <end position="50"/>
    </location>
</feature>
<comment type="caution">
    <text evidence="2">The sequence shown here is derived from an EMBL/GenBank/DDBJ whole genome shotgun (WGS) entry which is preliminary data.</text>
</comment>
<feature type="compositionally biased region" description="Low complexity" evidence="1">
    <location>
        <begin position="7"/>
        <end position="39"/>
    </location>
</feature>
<feature type="region of interest" description="Disordered" evidence="1">
    <location>
        <begin position="1"/>
        <end position="101"/>
    </location>
</feature>
<evidence type="ECO:0000313" key="3">
    <source>
        <dbReference type="Proteomes" id="UP001152562"/>
    </source>
</evidence>
<feature type="compositionally biased region" description="Polar residues" evidence="1">
    <location>
        <begin position="88"/>
        <end position="101"/>
    </location>
</feature>
<dbReference type="Proteomes" id="UP001152562">
    <property type="component" value="Unassembled WGS sequence"/>
</dbReference>
<sequence length="101" mass="10869">MEIESEASPAAQSTPQSPPATQSAQQSPPATQTTSQSTPDTRSITNTLFNRSRPKSPVAHTPSPVGNNPSPVPYQNLNYDFKAHEAPSQFSKPNNENFSTD</sequence>
<organism evidence="2 3">
    <name type="scientific">Pieris brassicae</name>
    <name type="common">White butterfly</name>
    <name type="synonym">Large white butterfly</name>
    <dbReference type="NCBI Taxonomy" id="7116"/>
    <lineage>
        <taxon>Eukaryota</taxon>
        <taxon>Metazoa</taxon>
        <taxon>Ecdysozoa</taxon>
        <taxon>Arthropoda</taxon>
        <taxon>Hexapoda</taxon>
        <taxon>Insecta</taxon>
        <taxon>Pterygota</taxon>
        <taxon>Neoptera</taxon>
        <taxon>Endopterygota</taxon>
        <taxon>Lepidoptera</taxon>
        <taxon>Glossata</taxon>
        <taxon>Ditrysia</taxon>
        <taxon>Papilionoidea</taxon>
        <taxon>Pieridae</taxon>
        <taxon>Pierinae</taxon>
        <taxon>Pieris</taxon>
    </lineage>
</organism>
<evidence type="ECO:0000256" key="1">
    <source>
        <dbReference type="SAM" id="MobiDB-lite"/>
    </source>
</evidence>
<gene>
    <name evidence="2" type="ORF">PIBRA_LOCUS12463</name>
</gene>
<keyword evidence="3" id="KW-1185">Reference proteome</keyword>
<proteinExistence type="predicted"/>
<dbReference type="EMBL" id="CALOZG010000077">
    <property type="protein sequence ID" value="CAH4036703.1"/>
    <property type="molecule type" value="Genomic_DNA"/>
</dbReference>